<proteinExistence type="predicted"/>
<sequence>MFSCTACAVNPSGASTATFPASTSAWVVTPSTPPK</sequence>
<gene>
    <name evidence="1" type="ORF">ERS007739_01656</name>
</gene>
<protein>
    <submittedName>
        <fullName evidence="1">Uncharacterized protein</fullName>
    </submittedName>
</protein>
<dbReference type="Proteomes" id="UP000039021">
    <property type="component" value="Unassembled WGS sequence"/>
</dbReference>
<name>A0A916LAU9_MYCTX</name>
<dbReference type="EMBL" id="CSBK01000667">
    <property type="protein sequence ID" value="COX73114.1"/>
    <property type="molecule type" value="Genomic_DNA"/>
</dbReference>
<comment type="caution">
    <text evidence="1">The sequence shown here is derived from an EMBL/GenBank/DDBJ whole genome shotgun (WGS) entry which is preliminary data.</text>
</comment>
<dbReference type="AlphaFoldDB" id="A0A916LAU9"/>
<accession>A0A916LAU9</accession>
<reference evidence="2" key="1">
    <citation type="submission" date="2015-03" db="EMBL/GenBank/DDBJ databases">
        <authorList>
            <consortium name="Pathogen Informatics"/>
        </authorList>
    </citation>
    <scope>NUCLEOTIDE SEQUENCE [LARGE SCALE GENOMIC DNA]</scope>
    <source>
        <strain evidence="2">N09902308</strain>
    </source>
</reference>
<evidence type="ECO:0000313" key="1">
    <source>
        <dbReference type="EMBL" id="COX73114.1"/>
    </source>
</evidence>
<organism evidence="1 2">
    <name type="scientific">Mycobacterium tuberculosis</name>
    <dbReference type="NCBI Taxonomy" id="1773"/>
    <lineage>
        <taxon>Bacteria</taxon>
        <taxon>Bacillati</taxon>
        <taxon>Actinomycetota</taxon>
        <taxon>Actinomycetes</taxon>
        <taxon>Mycobacteriales</taxon>
        <taxon>Mycobacteriaceae</taxon>
        <taxon>Mycobacterium</taxon>
        <taxon>Mycobacterium tuberculosis complex</taxon>
    </lineage>
</organism>
<evidence type="ECO:0000313" key="2">
    <source>
        <dbReference type="Proteomes" id="UP000039021"/>
    </source>
</evidence>